<gene>
    <name evidence="3" type="ORF">EB796_022046</name>
</gene>
<protein>
    <submittedName>
        <fullName evidence="3">Uncharacterized protein</fullName>
    </submittedName>
</protein>
<feature type="region of interest" description="Disordered" evidence="2">
    <location>
        <begin position="326"/>
        <end position="384"/>
    </location>
</feature>
<evidence type="ECO:0000256" key="2">
    <source>
        <dbReference type="SAM" id="MobiDB-lite"/>
    </source>
</evidence>
<comment type="caution">
    <text evidence="3">The sequence shown here is derived from an EMBL/GenBank/DDBJ whole genome shotgun (WGS) entry which is preliminary data.</text>
</comment>
<dbReference type="PANTHER" id="PTHR34533:SF3">
    <property type="entry name" value="BICD FAMILY-LIKE CARGO ADAPTER 2"/>
    <property type="match status" value="1"/>
</dbReference>
<dbReference type="PANTHER" id="PTHR34533">
    <property type="entry name" value="TRANSMEMBRANE PROTEIN CCDC163"/>
    <property type="match status" value="1"/>
</dbReference>
<organism evidence="3 4">
    <name type="scientific">Bugula neritina</name>
    <name type="common">Brown bryozoan</name>
    <name type="synonym">Sertularia neritina</name>
    <dbReference type="NCBI Taxonomy" id="10212"/>
    <lineage>
        <taxon>Eukaryota</taxon>
        <taxon>Metazoa</taxon>
        <taxon>Spiralia</taxon>
        <taxon>Lophotrochozoa</taxon>
        <taxon>Bryozoa</taxon>
        <taxon>Gymnolaemata</taxon>
        <taxon>Cheilostomatida</taxon>
        <taxon>Flustrina</taxon>
        <taxon>Buguloidea</taxon>
        <taxon>Bugulidae</taxon>
        <taxon>Bugula</taxon>
    </lineage>
</organism>
<evidence type="ECO:0000313" key="3">
    <source>
        <dbReference type="EMBL" id="KAF6019627.1"/>
    </source>
</evidence>
<evidence type="ECO:0000256" key="1">
    <source>
        <dbReference type="SAM" id="Coils"/>
    </source>
</evidence>
<dbReference type="InterPro" id="IPR039284">
    <property type="entry name" value="CCDC159/163"/>
</dbReference>
<feature type="coiled-coil region" evidence="1">
    <location>
        <begin position="190"/>
        <end position="224"/>
    </location>
</feature>
<dbReference type="EMBL" id="VXIV02003217">
    <property type="protein sequence ID" value="KAF6019627.1"/>
    <property type="molecule type" value="Genomic_DNA"/>
</dbReference>
<proteinExistence type="predicted"/>
<reference evidence="3" key="1">
    <citation type="submission" date="2020-06" db="EMBL/GenBank/DDBJ databases">
        <title>Draft genome of Bugula neritina, a colonial animal packing powerful symbionts and potential medicines.</title>
        <authorList>
            <person name="Rayko M."/>
        </authorList>
    </citation>
    <scope>NUCLEOTIDE SEQUENCE [LARGE SCALE GENOMIC DNA]</scope>
    <source>
        <strain evidence="3">Kwan_BN1</strain>
    </source>
</reference>
<sequence length="384" mass="43253">MDWEKKFTTIVNETEANLDRVRRRLEAARKNTGDMEPETLSAPVTSRHSTVYSLPTSAKHSVMASDKSVGPPIWATILEEKLSQQHKTIESLTKTVLFLQTEKEKQKSVIDHLQGDIKLLQGRLEEKGANVDTENKLSIWQQETQQQINNLRQQIIRQQQSDTLQTASRHSVDELVSKVIDAKQVCHDEVEGARRDMDYYKTRMTRLEKKMNSLSDNFSDLSRKHNELSSDLASVEGRTKHDYRELSHTLSQKIADLMAARNEASSMKDVFPKKSDYRQRLLSSPPVPVGAERTSVLRQEPTAWRELLSHSLSRVSIASSDSTLSSGYLARKQSKDSEDDIPDRIHLTGGLADSSSSEESLLDVSHSLISTPSSSPTSLSIKDL</sequence>
<feature type="compositionally biased region" description="Low complexity" evidence="2">
    <location>
        <begin position="351"/>
        <end position="384"/>
    </location>
</feature>
<evidence type="ECO:0000313" key="4">
    <source>
        <dbReference type="Proteomes" id="UP000593567"/>
    </source>
</evidence>
<dbReference type="OrthoDB" id="9904351at2759"/>
<keyword evidence="1" id="KW-0175">Coiled coil</keyword>
<dbReference type="AlphaFoldDB" id="A0A7J7J1B8"/>
<name>A0A7J7J1B8_BUGNE</name>
<keyword evidence="4" id="KW-1185">Reference proteome</keyword>
<accession>A0A7J7J1B8</accession>
<dbReference type="Proteomes" id="UP000593567">
    <property type="component" value="Unassembled WGS sequence"/>
</dbReference>